<comment type="cofactor">
    <cofactor evidence="1 10">
        <name>heme</name>
        <dbReference type="ChEBI" id="CHEBI:30413"/>
    </cofactor>
</comment>
<dbReference type="AlphaFoldDB" id="A0A671R2N5"/>
<dbReference type="PANTHER" id="PTHR24300:SF309">
    <property type="entry name" value="CYTOCHROME P450-RELATED"/>
    <property type="match status" value="1"/>
</dbReference>
<evidence type="ECO:0000256" key="6">
    <source>
        <dbReference type="ARBA" id="ARBA00023002"/>
    </source>
</evidence>
<dbReference type="InterPro" id="IPR008069">
    <property type="entry name" value="Cyt_P450_E_grp-I_CYP2D-like"/>
</dbReference>
<evidence type="ECO:0000256" key="7">
    <source>
        <dbReference type="ARBA" id="ARBA00023004"/>
    </source>
</evidence>
<dbReference type="PROSITE" id="PS00086">
    <property type="entry name" value="CYTOCHROME_P450"/>
    <property type="match status" value="1"/>
</dbReference>
<dbReference type="GeneID" id="107662059"/>
<dbReference type="KEGG" id="sanh:107662059"/>
<evidence type="ECO:0000313" key="13">
    <source>
        <dbReference type="Proteomes" id="UP000472260"/>
    </source>
</evidence>
<evidence type="ECO:0000256" key="1">
    <source>
        <dbReference type="ARBA" id="ARBA00001971"/>
    </source>
</evidence>
<organism evidence="12 13">
    <name type="scientific">Sinocyclocheilus anshuiensis</name>
    <dbReference type="NCBI Taxonomy" id="1608454"/>
    <lineage>
        <taxon>Eukaryota</taxon>
        <taxon>Metazoa</taxon>
        <taxon>Chordata</taxon>
        <taxon>Craniata</taxon>
        <taxon>Vertebrata</taxon>
        <taxon>Euteleostomi</taxon>
        <taxon>Actinopterygii</taxon>
        <taxon>Neopterygii</taxon>
        <taxon>Teleostei</taxon>
        <taxon>Ostariophysi</taxon>
        <taxon>Cypriniformes</taxon>
        <taxon>Cyprinidae</taxon>
        <taxon>Cyprininae</taxon>
        <taxon>Sinocyclocheilus</taxon>
    </lineage>
</organism>
<dbReference type="GO" id="GO:0006082">
    <property type="term" value="P:organic acid metabolic process"/>
    <property type="evidence" value="ECO:0007669"/>
    <property type="project" value="TreeGrafter"/>
</dbReference>
<dbReference type="GO" id="GO:0005737">
    <property type="term" value="C:cytoplasm"/>
    <property type="evidence" value="ECO:0007669"/>
    <property type="project" value="TreeGrafter"/>
</dbReference>
<keyword evidence="13" id="KW-1185">Reference proteome</keyword>
<comment type="subcellular location">
    <subcellularLocation>
        <location evidence="2">Membrane</location>
    </subcellularLocation>
</comment>
<dbReference type="Ensembl" id="ENSSANT00000082310.1">
    <property type="protein sequence ID" value="ENSSANP00000077428.1"/>
    <property type="gene ID" value="ENSSANG00000038575.1"/>
</dbReference>
<dbReference type="Gene3D" id="1.10.630.10">
    <property type="entry name" value="Cytochrome P450"/>
    <property type="match status" value="1"/>
</dbReference>
<keyword evidence="9" id="KW-0472">Membrane</keyword>
<dbReference type="GO" id="GO:0016020">
    <property type="term" value="C:membrane"/>
    <property type="evidence" value="ECO:0007669"/>
    <property type="project" value="UniProtKB-SubCell"/>
</dbReference>
<evidence type="ECO:0000256" key="5">
    <source>
        <dbReference type="ARBA" id="ARBA00022723"/>
    </source>
</evidence>
<evidence type="ECO:0000256" key="11">
    <source>
        <dbReference type="RuleBase" id="RU000461"/>
    </source>
</evidence>
<evidence type="ECO:0000256" key="8">
    <source>
        <dbReference type="ARBA" id="ARBA00023033"/>
    </source>
</evidence>
<dbReference type="RefSeq" id="XP_016307411.1">
    <property type="nucleotide sequence ID" value="XM_016451925.1"/>
</dbReference>
<comment type="similarity">
    <text evidence="3 11">Belongs to the cytochrome P450 family.</text>
</comment>
<accession>A0A671R2N5</accession>
<dbReference type="SUPFAM" id="SSF48264">
    <property type="entry name" value="Cytochrome P450"/>
    <property type="match status" value="1"/>
</dbReference>
<dbReference type="Proteomes" id="UP000472260">
    <property type="component" value="Unassembled WGS sequence"/>
</dbReference>
<dbReference type="InterPro" id="IPR050182">
    <property type="entry name" value="Cytochrome_P450_fam2"/>
</dbReference>
<evidence type="ECO:0000256" key="3">
    <source>
        <dbReference type="ARBA" id="ARBA00010617"/>
    </source>
</evidence>
<gene>
    <name evidence="12" type="primary">LOC107662059</name>
</gene>
<keyword evidence="4 10" id="KW-0349">Heme</keyword>
<dbReference type="GO" id="GO:0006805">
    <property type="term" value="P:xenobiotic metabolic process"/>
    <property type="evidence" value="ECO:0007669"/>
    <property type="project" value="TreeGrafter"/>
</dbReference>
<dbReference type="InterPro" id="IPR002401">
    <property type="entry name" value="Cyt_P450_E_grp-I"/>
</dbReference>
<sequence length="492" mass="56522">MLLLSLLNALDVKSCLGLLLISLLIFDFWKSKNAPNFPPGPWSFPFLGNVFVGFDCRAMDEVAAKFGNIFSLRVGYDKIVLVSGYEWVKEVLVTQGDYFLNRVISPPFKEVVQGNGISLSSGYKWRKQRHFTAFHLKAFAEGKNALEHHIQQECIYLCQSFEEEQGSPFNPHDILNNATVNVIGCFVFGKHFDENFTDFQNLLFNSDSMFIENIPQIQFYCAFPGIVKRFYGPHKTALLNHAKLSAFIKKQIEKHKKDWDPFDHRDFIDAYIGEIDKRRKDTEAAFTGDNLSCITVDLLKTGTQTMTDTLRWALLLIIKYPNVQKKVQDEIDCVIGKWRQPCLVDRASMPYTDAVLHETQRVSNIFPLTAPRLTSRDSILAGYFIPKGTLVICNLSSVLKDPSQWEKPDQFYPEHFLDDQRNFRKREAFYPFSAGKRSCLGEQLARNTLFLFFTSLLQRFSFSAPEGLGPRFKDQEQVKTSQEPSQIFVSLR</sequence>
<evidence type="ECO:0000256" key="4">
    <source>
        <dbReference type="ARBA" id="ARBA00022617"/>
    </source>
</evidence>
<evidence type="ECO:0000313" key="12">
    <source>
        <dbReference type="Ensembl" id="ENSSANP00000077428.1"/>
    </source>
</evidence>
<dbReference type="GO" id="GO:0016712">
    <property type="term" value="F:oxidoreductase activity, acting on paired donors, with incorporation or reduction of molecular oxygen, reduced flavin or flavoprotein as one donor, and incorporation of one atom of oxygen"/>
    <property type="evidence" value="ECO:0007669"/>
    <property type="project" value="InterPro"/>
</dbReference>
<dbReference type="PRINTS" id="PR01686">
    <property type="entry name" value="EP450ICYP2D"/>
</dbReference>
<dbReference type="PRINTS" id="PR00463">
    <property type="entry name" value="EP450I"/>
</dbReference>
<reference evidence="12" key="2">
    <citation type="submission" date="2025-09" db="UniProtKB">
        <authorList>
            <consortium name="Ensembl"/>
        </authorList>
    </citation>
    <scope>IDENTIFICATION</scope>
</reference>
<dbReference type="PANTHER" id="PTHR24300">
    <property type="entry name" value="CYTOCHROME P450 508A4-RELATED"/>
    <property type="match status" value="1"/>
</dbReference>
<dbReference type="PRINTS" id="PR00385">
    <property type="entry name" value="P450"/>
</dbReference>
<dbReference type="InterPro" id="IPR001128">
    <property type="entry name" value="Cyt_P450"/>
</dbReference>
<dbReference type="GO" id="GO:0020037">
    <property type="term" value="F:heme binding"/>
    <property type="evidence" value="ECO:0007669"/>
    <property type="project" value="InterPro"/>
</dbReference>
<evidence type="ECO:0000256" key="10">
    <source>
        <dbReference type="PIRSR" id="PIRSR602401-1"/>
    </source>
</evidence>
<reference evidence="12" key="1">
    <citation type="submission" date="2025-08" db="UniProtKB">
        <authorList>
            <consortium name="Ensembl"/>
        </authorList>
    </citation>
    <scope>IDENTIFICATION</scope>
</reference>
<keyword evidence="6 11" id="KW-0560">Oxidoreductase</keyword>
<proteinExistence type="inferred from homology"/>
<evidence type="ECO:0000256" key="9">
    <source>
        <dbReference type="ARBA" id="ARBA00023136"/>
    </source>
</evidence>
<dbReference type="Pfam" id="PF00067">
    <property type="entry name" value="p450"/>
    <property type="match status" value="1"/>
</dbReference>
<dbReference type="OrthoDB" id="2789670at2759"/>
<name>A0A671R2N5_9TELE</name>
<evidence type="ECO:0000256" key="2">
    <source>
        <dbReference type="ARBA" id="ARBA00004370"/>
    </source>
</evidence>
<keyword evidence="8 11" id="KW-0503">Monooxygenase</keyword>
<protein>
    <submittedName>
        <fullName evidence="12">Cytochrome P450 2J2-like</fullName>
    </submittedName>
</protein>
<keyword evidence="5 10" id="KW-0479">Metal-binding</keyword>
<dbReference type="InterPro" id="IPR036396">
    <property type="entry name" value="Cyt_P450_sf"/>
</dbReference>
<keyword evidence="7 10" id="KW-0408">Iron</keyword>
<dbReference type="FunFam" id="1.10.630.10:FF:000004">
    <property type="entry name" value="cytochrome P450 2D15 isoform X1"/>
    <property type="match status" value="1"/>
</dbReference>
<dbReference type="InterPro" id="IPR017972">
    <property type="entry name" value="Cyt_P450_CS"/>
</dbReference>
<feature type="binding site" description="axial binding residue" evidence="10">
    <location>
        <position position="439"/>
    </location>
    <ligand>
        <name>heme</name>
        <dbReference type="ChEBI" id="CHEBI:30413"/>
    </ligand>
    <ligandPart>
        <name>Fe</name>
        <dbReference type="ChEBI" id="CHEBI:18248"/>
    </ligandPart>
</feature>
<dbReference type="GO" id="GO:0005506">
    <property type="term" value="F:iron ion binding"/>
    <property type="evidence" value="ECO:0007669"/>
    <property type="project" value="InterPro"/>
</dbReference>